<evidence type="ECO:0000256" key="2">
    <source>
        <dbReference type="ARBA" id="ARBA00012643"/>
    </source>
</evidence>
<proteinExistence type="predicted"/>
<dbReference type="GO" id="GO:0008253">
    <property type="term" value="F:5'-nucleotidase activity"/>
    <property type="evidence" value="ECO:0007669"/>
    <property type="project" value="UniProtKB-EC"/>
</dbReference>
<name>A0A1E5II29_ENDTX</name>
<dbReference type="AlphaFoldDB" id="A0A1E5II29"/>
<gene>
    <name evidence="3" type="ORF">ATZ36_01375</name>
</gene>
<evidence type="ECO:0000313" key="4">
    <source>
        <dbReference type="Proteomes" id="UP000095237"/>
    </source>
</evidence>
<dbReference type="Proteomes" id="UP000095237">
    <property type="component" value="Unassembled WGS sequence"/>
</dbReference>
<accession>A0A1E5II29</accession>
<evidence type="ECO:0000313" key="3">
    <source>
        <dbReference type="EMBL" id="OEG70152.1"/>
    </source>
</evidence>
<organism evidence="3 4">
    <name type="scientific">Endomicrobium trichonymphae</name>
    <dbReference type="NCBI Taxonomy" id="1408204"/>
    <lineage>
        <taxon>Bacteria</taxon>
        <taxon>Pseudomonadati</taxon>
        <taxon>Elusimicrobiota</taxon>
        <taxon>Endomicrobiia</taxon>
        <taxon>Endomicrobiales</taxon>
        <taxon>Endomicrobiaceae</taxon>
        <taxon>Candidatus Endomicrobiellum</taxon>
    </lineage>
</organism>
<evidence type="ECO:0000256" key="1">
    <source>
        <dbReference type="ARBA" id="ARBA00000815"/>
    </source>
</evidence>
<dbReference type="InterPro" id="IPR036523">
    <property type="entry name" value="SurE-like_sf"/>
</dbReference>
<dbReference type="SUPFAM" id="SSF64167">
    <property type="entry name" value="SurE-like"/>
    <property type="match status" value="1"/>
</dbReference>
<dbReference type="EMBL" id="LNVX01000448">
    <property type="protein sequence ID" value="OEG70152.1"/>
    <property type="molecule type" value="Genomic_DNA"/>
</dbReference>
<comment type="caution">
    <text evidence="3">The sequence shown here is derived from an EMBL/GenBank/DDBJ whole genome shotgun (WGS) entry which is preliminary data.</text>
</comment>
<reference evidence="3 4" key="1">
    <citation type="submission" date="2015-11" db="EMBL/GenBank/DDBJ databases">
        <title>Evidence for parallel genomic evolution in an endosymbiosis of termite gut flagellates.</title>
        <authorList>
            <person name="Zheng H."/>
        </authorList>
    </citation>
    <scope>NUCLEOTIDE SEQUENCE [LARGE SCALE GENOMIC DNA]</scope>
    <source>
        <strain evidence="3 4">CET450</strain>
    </source>
</reference>
<dbReference type="EC" id="3.1.3.5" evidence="2"/>
<comment type="catalytic activity">
    <reaction evidence="1">
        <text>a ribonucleoside 5'-phosphate + H2O = a ribonucleoside + phosphate</text>
        <dbReference type="Rhea" id="RHEA:12484"/>
        <dbReference type="ChEBI" id="CHEBI:15377"/>
        <dbReference type="ChEBI" id="CHEBI:18254"/>
        <dbReference type="ChEBI" id="CHEBI:43474"/>
        <dbReference type="ChEBI" id="CHEBI:58043"/>
        <dbReference type="EC" id="3.1.3.5"/>
    </reaction>
</comment>
<protein>
    <recommendedName>
        <fullName evidence="2">5'-nucleotidase</fullName>
        <ecNumber evidence="2">3.1.3.5</ecNumber>
    </recommendedName>
</protein>
<sequence>MARASKLSRKFFLQIVEGIYIRRKNIDIDVVDKNYISVTPLQIDQTDFTFIKKLNYKVIIPSKKQQ</sequence>
<keyword evidence="4" id="KW-1185">Reference proteome</keyword>